<reference evidence="2" key="2">
    <citation type="journal article" date="2021" name="PeerJ">
        <title>Extensive microbial diversity within the chicken gut microbiome revealed by metagenomics and culture.</title>
        <authorList>
            <person name="Gilroy R."/>
            <person name="Ravi A."/>
            <person name="Getino M."/>
            <person name="Pursley I."/>
            <person name="Horton D.L."/>
            <person name="Alikhan N.F."/>
            <person name="Baker D."/>
            <person name="Gharbi K."/>
            <person name="Hall N."/>
            <person name="Watson M."/>
            <person name="Adriaenssens E.M."/>
            <person name="Foster-Nyarko E."/>
            <person name="Jarju S."/>
            <person name="Secka A."/>
            <person name="Antonio M."/>
            <person name="Oren A."/>
            <person name="Chaudhuri R.R."/>
            <person name="La Ragione R."/>
            <person name="Hildebrand F."/>
            <person name="Pallen M.J."/>
        </authorList>
    </citation>
    <scope>NUCLEOTIDE SEQUENCE</scope>
    <source>
        <strain evidence="2">4920</strain>
    </source>
</reference>
<dbReference type="EMBL" id="DVOF01000086">
    <property type="protein sequence ID" value="HIV02522.1"/>
    <property type="molecule type" value="Genomic_DNA"/>
</dbReference>
<dbReference type="Pfam" id="PF12706">
    <property type="entry name" value="Lactamase_B_2"/>
    <property type="match status" value="1"/>
</dbReference>
<feature type="domain" description="Metallo-beta-lactamase" evidence="1">
    <location>
        <begin position="21"/>
        <end position="196"/>
    </location>
</feature>
<evidence type="ECO:0000313" key="2">
    <source>
        <dbReference type="EMBL" id="HIV02522.1"/>
    </source>
</evidence>
<dbReference type="AlphaFoldDB" id="A0A9D1NG51"/>
<accession>A0A9D1NG51</accession>
<name>A0A9D1NG51_9FIRM</name>
<evidence type="ECO:0000313" key="3">
    <source>
        <dbReference type="Proteomes" id="UP000886743"/>
    </source>
</evidence>
<dbReference type="PANTHER" id="PTHR43546:SF8">
    <property type="entry name" value="METALLO-BETA-LACTAMASE DOMAIN-CONTAINING PROTEIN"/>
    <property type="match status" value="1"/>
</dbReference>
<organism evidence="2 3">
    <name type="scientific">Candidatus Aphodoplasma excrementigallinarum</name>
    <dbReference type="NCBI Taxonomy" id="2840673"/>
    <lineage>
        <taxon>Bacteria</taxon>
        <taxon>Bacillati</taxon>
        <taxon>Bacillota</taxon>
        <taxon>Clostridia</taxon>
        <taxon>Eubacteriales</taxon>
        <taxon>Candidatus Aphodoplasma</taxon>
    </lineage>
</organism>
<evidence type="ECO:0000259" key="1">
    <source>
        <dbReference type="Pfam" id="PF12706"/>
    </source>
</evidence>
<proteinExistence type="predicted"/>
<dbReference type="InterPro" id="IPR001279">
    <property type="entry name" value="Metallo-B-lactamas"/>
</dbReference>
<dbReference type="Gene3D" id="3.60.15.10">
    <property type="entry name" value="Ribonuclease Z/Hydroxyacylglutathione hydrolase-like"/>
    <property type="match status" value="1"/>
</dbReference>
<dbReference type="InterPro" id="IPR050114">
    <property type="entry name" value="UPF0173_UPF0282_UlaG_hydrolase"/>
</dbReference>
<dbReference type="PANTHER" id="PTHR43546">
    <property type="entry name" value="UPF0173 METAL-DEPENDENT HYDROLASE MJ1163-RELATED"/>
    <property type="match status" value="1"/>
</dbReference>
<reference evidence="2" key="1">
    <citation type="submission" date="2020-10" db="EMBL/GenBank/DDBJ databases">
        <authorList>
            <person name="Gilroy R."/>
        </authorList>
    </citation>
    <scope>NUCLEOTIDE SEQUENCE</scope>
    <source>
        <strain evidence="2">4920</strain>
    </source>
</reference>
<dbReference type="Proteomes" id="UP000886743">
    <property type="component" value="Unassembled WGS sequence"/>
</dbReference>
<sequence>MKITWIGQAGLLFETGGVTTLIDPYLSDSVKKVNPANYRRVPVEERLFDVRPDVLVCTHDHLDHFDPETVSRFLRGGGVCMLCPASVYEKARTYGGDNNYVLFNRHTEWTHGSIRFRAVKAEHSDLSAIGVIIEAEGKTCYITGDTLYNTEIFSDLPDKVDVLFLPINGVGNNMNMADAARFAARVGAAHTVPLHFGMFDALDPEQFCCPNRHIPVLYQPFPF</sequence>
<dbReference type="SUPFAM" id="SSF56281">
    <property type="entry name" value="Metallo-hydrolase/oxidoreductase"/>
    <property type="match status" value="1"/>
</dbReference>
<comment type="caution">
    <text evidence="2">The sequence shown here is derived from an EMBL/GenBank/DDBJ whole genome shotgun (WGS) entry which is preliminary data.</text>
</comment>
<protein>
    <submittedName>
        <fullName evidence="2">MBL fold metallo-hydrolase</fullName>
    </submittedName>
</protein>
<dbReference type="InterPro" id="IPR036866">
    <property type="entry name" value="RibonucZ/Hydroxyglut_hydro"/>
</dbReference>
<gene>
    <name evidence="2" type="ORF">IAC74_03025</name>
</gene>